<reference evidence="4" key="1">
    <citation type="submission" date="2023-06" db="EMBL/GenBank/DDBJ databases">
        <authorList>
            <person name="Delattre M."/>
        </authorList>
    </citation>
    <scope>NUCLEOTIDE SEQUENCE</scope>
    <source>
        <strain evidence="4">AF72</strain>
    </source>
</reference>
<sequence length="244" mass="28820">MYFCRVQISSTGPHHRFHHITRGPKNPFSIIYFTQSGLLTELPTTALQNSGKRTPWPVVTRELERRRLEEERRQDRERIRKNDLKRRQNADCNRPWHNACKVIASVGKSARLKKFVFGMRPRCYAYSPVYGGYYYARKIDIHFFKVDPNAVPAEYVPTFIISFRFLESVVLLNTYLHGSWMAEDRADFMPIDNWRLFDLTINPVEGKLKIYINNFEFARYDENGPISNSTHFKVEGDLEVIRHL</sequence>
<organism evidence="4 5">
    <name type="scientific">Mesorhabditis spiculigera</name>
    <dbReference type="NCBI Taxonomy" id="96644"/>
    <lineage>
        <taxon>Eukaryota</taxon>
        <taxon>Metazoa</taxon>
        <taxon>Ecdysozoa</taxon>
        <taxon>Nematoda</taxon>
        <taxon>Chromadorea</taxon>
        <taxon>Rhabditida</taxon>
        <taxon>Rhabditina</taxon>
        <taxon>Rhabditomorpha</taxon>
        <taxon>Rhabditoidea</taxon>
        <taxon>Rhabditidae</taxon>
        <taxon>Mesorhabditinae</taxon>
        <taxon>Mesorhabditis</taxon>
    </lineage>
</organism>
<dbReference type="PROSITE" id="PS51304">
    <property type="entry name" value="GALECTIN"/>
    <property type="match status" value="1"/>
</dbReference>
<keyword evidence="1 2" id="KW-0430">Lectin</keyword>
<dbReference type="Pfam" id="PF00337">
    <property type="entry name" value="Gal-bind_lectin"/>
    <property type="match status" value="1"/>
</dbReference>
<keyword evidence="5" id="KW-1185">Reference proteome</keyword>
<dbReference type="EMBL" id="CATQJA010000222">
    <property type="protein sequence ID" value="CAJ0558142.1"/>
    <property type="molecule type" value="Genomic_DNA"/>
</dbReference>
<accession>A0AA36FP40</accession>
<evidence type="ECO:0000313" key="5">
    <source>
        <dbReference type="Proteomes" id="UP001177023"/>
    </source>
</evidence>
<dbReference type="Gene3D" id="2.60.120.200">
    <property type="match status" value="1"/>
</dbReference>
<protein>
    <recommendedName>
        <fullName evidence="2">Galectin</fullName>
    </recommendedName>
</protein>
<evidence type="ECO:0000313" key="4">
    <source>
        <dbReference type="EMBL" id="CAJ0558142.1"/>
    </source>
</evidence>
<evidence type="ECO:0000259" key="3">
    <source>
        <dbReference type="PROSITE" id="PS51304"/>
    </source>
</evidence>
<feature type="domain" description="Galectin" evidence="3">
    <location>
        <begin position="96"/>
        <end position="244"/>
    </location>
</feature>
<dbReference type="InterPro" id="IPR001079">
    <property type="entry name" value="Galectin_CRD"/>
</dbReference>
<dbReference type="AlphaFoldDB" id="A0AA36FP40"/>
<evidence type="ECO:0000256" key="2">
    <source>
        <dbReference type="RuleBase" id="RU102079"/>
    </source>
</evidence>
<gene>
    <name evidence="4" type="ORF">MSPICULIGERA_LOCUS879</name>
</gene>
<dbReference type="Proteomes" id="UP001177023">
    <property type="component" value="Unassembled WGS sequence"/>
</dbReference>
<feature type="non-terminal residue" evidence="4">
    <location>
        <position position="1"/>
    </location>
</feature>
<dbReference type="InterPro" id="IPR013320">
    <property type="entry name" value="ConA-like_dom_sf"/>
</dbReference>
<dbReference type="GO" id="GO:0030246">
    <property type="term" value="F:carbohydrate binding"/>
    <property type="evidence" value="ECO:0007669"/>
    <property type="project" value="UniProtKB-UniRule"/>
</dbReference>
<evidence type="ECO:0000256" key="1">
    <source>
        <dbReference type="ARBA" id="ARBA00022734"/>
    </source>
</evidence>
<proteinExistence type="predicted"/>
<name>A0AA36FP40_9BILA</name>
<dbReference type="SUPFAM" id="SSF49899">
    <property type="entry name" value="Concanavalin A-like lectins/glucanases"/>
    <property type="match status" value="1"/>
</dbReference>
<comment type="caution">
    <text evidence="4">The sequence shown here is derived from an EMBL/GenBank/DDBJ whole genome shotgun (WGS) entry which is preliminary data.</text>
</comment>